<dbReference type="Proteomes" id="UP000249590">
    <property type="component" value="Unassembled WGS sequence"/>
</dbReference>
<organism evidence="4 5">
    <name type="scientific">Acuticoccus sediminis</name>
    <dbReference type="NCBI Taxonomy" id="2184697"/>
    <lineage>
        <taxon>Bacteria</taxon>
        <taxon>Pseudomonadati</taxon>
        <taxon>Pseudomonadota</taxon>
        <taxon>Alphaproteobacteria</taxon>
        <taxon>Hyphomicrobiales</taxon>
        <taxon>Amorphaceae</taxon>
        <taxon>Acuticoccus</taxon>
    </lineage>
</organism>
<name>A0A8B2NR43_9HYPH</name>
<accession>A0A8B2NR43</accession>
<dbReference type="PANTHER" id="PTHR47572">
    <property type="entry name" value="LIPOPROTEIN-RELATED"/>
    <property type="match status" value="1"/>
</dbReference>
<dbReference type="InterPro" id="IPR011042">
    <property type="entry name" value="6-blade_b-propeller_TolB-like"/>
</dbReference>
<comment type="cofactor">
    <cofactor evidence="2">
        <name>Zn(2+)</name>
        <dbReference type="ChEBI" id="CHEBI:29105"/>
    </cofactor>
    <text evidence="2">Binds 1 divalent metal cation per subunit.</text>
</comment>
<feature type="binding site" evidence="2">
    <location>
        <position position="168"/>
    </location>
    <ligand>
        <name>a divalent metal cation</name>
        <dbReference type="ChEBI" id="CHEBI:60240"/>
    </ligand>
</feature>
<protein>
    <submittedName>
        <fullName evidence="4">Gluconolaconase</fullName>
    </submittedName>
</protein>
<dbReference type="EMBL" id="QHHQ01000009">
    <property type="protein sequence ID" value="RAH97469.1"/>
    <property type="molecule type" value="Genomic_DNA"/>
</dbReference>
<feature type="active site" description="Proton donor/acceptor" evidence="1">
    <location>
        <position position="225"/>
    </location>
</feature>
<dbReference type="OrthoDB" id="30052at2"/>
<comment type="caution">
    <text evidence="4">The sequence shown here is derived from an EMBL/GenBank/DDBJ whole genome shotgun (WGS) entry which is preliminary data.</text>
</comment>
<dbReference type="InterPro" id="IPR013658">
    <property type="entry name" value="SGL"/>
</dbReference>
<dbReference type="AlphaFoldDB" id="A0A8B2NR43"/>
<keyword evidence="5" id="KW-1185">Reference proteome</keyword>
<dbReference type="GO" id="GO:0046872">
    <property type="term" value="F:metal ion binding"/>
    <property type="evidence" value="ECO:0007669"/>
    <property type="project" value="UniProtKB-KW"/>
</dbReference>
<dbReference type="InterPro" id="IPR051262">
    <property type="entry name" value="SMP-30/CGR1_Lactonase"/>
</dbReference>
<evidence type="ECO:0000313" key="4">
    <source>
        <dbReference type="EMBL" id="RAH97469.1"/>
    </source>
</evidence>
<dbReference type="Gene3D" id="2.120.10.30">
    <property type="entry name" value="TolB, C-terminal domain"/>
    <property type="match status" value="1"/>
</dbReference>
<dbReference type="SUPFAM" id="SSF63829">
    <property type="entry name" value="Calcium-dependent phosphotriesterase"/>
    <property type="match status" value="1"/>
</dbReference>
<feature type="binding site" evidence="2">
    <location>
        <position position="119"/>
    </location>
    <ligand>
        <name>substrate</name>
    </ligand>
</feature>
<evidence type="ECO:0000256" key="1">
    <source>
        <dbReference type="PIRSR" id="PIRSR605511-1"/>
    </source>
</evidence>
<dbReference type="InterPro" id="IPR005511">
    <property type="entry name" value="SMP-30"/>
</dbReference>
<feature type="domain" description="SMP-30/Gluconolactonase/LRE-like region" evidence="3">
    <location>
        <begin position="10"/>
        <end position="283"/>
    </location>
</feature>
<proteinExistence type="predicted"/>
<evidence type="ECO:0000259" key="3">
    <source>
        <dbReference type="Pfam" id="PF08450"/>
    </source>
</evidence>
<feature type="binding site" evidence="2">
    <location>
        <position position="225"/>
    </location>
    <ligand>
        <name>a divalent metal cation</name>
        <dbReference type="ChEBI" id="CHEBI:60240"/>
    </ligand>
</feature>
<dbReference type="RefSeq" id="WP_111352043.1">
    <property type="nucleotide sequence ID" value="NZ_JAIWKD010000009.1"/>
</dbReference>
<dbReference type="Pfam" id="PF08450">
    <property type="entry name" value="SGL"/>
    <property type="match status" value="1"/>
</dbReference>
<evidence type="ECO:0000313" key="5">
    <source>
        <dbReference type="Proteomes" id="UP000249590"/>
    </source>
</evidence>
<evidence type="ECO:0000256" key="2">
    <source>
        <dbReference type="PIRSR" id="PIRSR605511-2"/>
    </source>
</evidence>
<sequence>MEILATGLRFPEGPVVMADGSVLVVEIGAGRVTRIAGDGTRSTVAETGGGPNGAAIGPDGALYVCNNGGFRWTEDAAGLRPAGQADDYVTGSIQRVDLATGAVTTLYTASDQAPLKGPNDIVFDSDGGFWITDHGKVRHREMDLGALCYGRVDGSGLKEVVFPIHSPNGIGLSPDETTLWTVETFTARLWAFSIVGPGEVAVEVRPGARHGGHLAASPTGLRGFDSLAVEADGSVAVAQIYTGAIVVFAPDGSVVEEVPMPDAYATNIAFGGEDMTTAYITLSSTGQLVRMPWSRPGLRLPFNA</sequence>
<dbReference type="PANTHER" id="PTHR47572:SF5">
    <property type="entry name" value="BLR2277 PROTEIN"/>
    <property type="match status" value="1"/>
</dbReference>
<keyword evidence="2" id="KW-0479">Metal-binding</keyword>
<keyword evidence="2" id="KW-0862">Zinc</keyword>
<gene>
    <name evidence="4" type="ORF">DLJ53_29910</name>
</gene>
<reference evidence="4 5" key="1">
    <citation type="submission" date="2018-05" db="EMBL/GenBank/DDBJ databases">
        <title>Acuticoccus sediminis sp. nov., isolated from deep-sea sediment of Indian Ocean.</title>
        <authorList>
            <person name="Liu X."/>
            <person name="Lai Q."/>
            <person name="Du Y."/>
            <person name="Sun F."/>
            <person name="Zhang X."/>
            <person name="Wang S."/>
            <person name="Shao Z."/>
        </authorList>
    </citation>
    <scope>NUCLEOTIDE SEQUENCE [LARGE SCALE GENOMIC DNA]</scope>
    <source>
        <strain evidence="4 5">PTG4-2</strain>
    </source>
</reference>
<dbReference type="PRINTS" id="PR01790">
    <property type="entry name" value="SMP30FAMILY"/>
</dbReference>